<reference evidence="1" key="1">
    <citation type="submission" date="2024-04" db="EMBL/GenBank/DDBJ databases">
        <authorList>
            <person name="Jaglan A.B."/>
            <person name="Vashisth M."/>
            <person name="Anand T."/>
            <person name="Virmani N."/>
            <person name="Bera B."/>
            <person name="Vaid R."/>
        </authorList>
    </citation>
    <scope>NUCLEOTIDE SEQUENCE</scope>
</reference>
<name>A0AAU7PIE0_9CAUD</name>
<evidence type="ECO:0000313" key="1">
    <source>
        <dbReference type="EMBL" id="XBS49952.1"/>
    </source>
</evidence>
<organism evidence="1">
    <name type="scientific">Salmonella phage SalP219</name>
    <dbReference type="NCBI Taxonomy" id="3158864"/>
    <lineage>
        <taxon>Viruses</taxon>
        <taxon>Duplodnaviria</taxon>
        <taxon>Heunggongvirae</taxon>
        <taxon>Uroviricota</taxon>
        <taxon>Caudoviricetes</taxon>
        <taxon>Vequintavirinae</taxon>
        <taxon>Seunavirus</taxon>
    </lineage>
</organism>
<accession>A0AAU7PIE0</accession>
<dbReference type="EMBL" id="PP595732">
    <property type="protein sequence ID" value="XBS49952.1"/>
    <property type="molecule type" value="Genomic_DNA"/>
</dbReference>
<protein>
    <recommendedName>
        <fullName evidence="2">DUF551 domain-containing protein</fullName>
    </recommendedName>
</protein>
<proteinExistence type="predicted"/>
<evidence type="ECO:0008006" key="2">
    <source>
        <dbReference type="Google" id="ProtNLM"/>
    </source>
</evidence>
<sequence length="67" mass="7392">MSGWIKTPNGAKDIPVGDWCVVMEDGKIGYCKARKGANCTIHIINGNFHFDRAPVIAYQPFPDLPES</sequence>